<dbReference type="EMBL" id="PYMA01000001">
    <property type="protein sequence ID" value="PSW21977.1"/>
    <property type="molecule type" value="Genomic_DNA"/>
</dbReference>
<accession>A0A2T3P0E9</accession>
<gene>
    <name evidence="1" type="ORF">C9I98_01555</name>
</gene>
<dbReference type="RefSeq" id="WP_036817446.1">
    <property type="nucleotide sequence ID" value="NZ_JGVO01000074.1"/>
</dbReference>
<dbReference type="InterPro" id="IPR021233">
    <property type="entry name" value="DUF2783"/>
</dbReference>
<name>A0A2T3P0E9_9GAMM</name>
<dbReference type="AlphaFoldDB" id="A0A2T3P0E9"/>
<evidence type="ECO:0000313" key="1">
    <source>
        <dbReference type="EMBL" id="PSW21977.1"/>
    </source>
</evidence>
<dbReference type="Proteomes" id="UP000241771">
    <property type="component" value="Unassembled WGS sequence"/>
</dbReference>
<evidence type="ECO:0000313" key="2">
    <source>
        <dbReference type="Proteomes" id="UP000241771"/>
    </source>
</evidence>
<keyword evidence="2" id="KW-1185">Reference proteome</keyword>
<sequence length="75" mass="8364">MTTPNTNNQLILTPNLDDTDGFYNRLIDLHRHGDEQLSQKINARLILTLANHIGNNDILQQALDIAAPTEESNNA</sequence>
<protein>
    <submittedName>
        <fullName evidence="1">DUF2783 domain-containing protein</fullName>
    </submittedName>
</protein>
<dbReference type="OrthoDB" id="6460891at2"/>
<reference evidence="1 2" key="1">
    <citation type="submission" date="2018-01" db="EMBL/GenBank/DDBJ databases">
        <title>Whole genome sequencing of Histamine producing bacteria.</title>
        <authorList>
            <person name="Butler K."/>
        </authorList>
    </citation>
    <scope>NUCLEOTIDE SEQUENCE [LARGE SCALE GENOMIC DNA]</scope>
    <source>
        <strain evidence="1 2">DSM 100436</strain>
    </source>
</reference>
<comment type="caution">
    <text evidence="1">The sequence shown here is derived from an EMBL/GenBank/DDBJ whole genome shotgun (WGS) entry which is preliminary data.</text>
</comment>
<proteinExistence type="predicted"/>
<dbReference type="Pfam" id="PF10932">
    <property type="entry name" value="DUF2783"/>
    <property type="match status" value="1"/>
</dbReference>
<organism evidence="1 2">
    <name type="scientific">Photobacterium sanctipauli</name>
    <dbReference type="NCBI Taxonomy" id="1342794"/>
    <lineage>
        <taxon>Bacteria</taxon>
        <taxon>Pseudomonadati</taxon>
        <taxon>Pseudomonadota</taxon>
        <taxon>Gammaproteobacteria</taxon>
        <taxon>Vibrionales</taxon>
        <taxon>Vibrionaceae</taxon>
        <taxon>Photobacterium</taxon>
    </lineage>
</organism>